<keyword evidence="6" id="KW-0269">Exonuclease</keyword>
<protein>
    <recommendedName>
        <fullName evidence="3">RNA exonuclease 4</fullName>
    </recommendedName>
</protein>
<dbReference type="EnsemblMetazoa" id="AFAF003294-RA">
    <property type="protein sequence ID" value="AFAF003294-PA"/>
    <property type="gene ID" value="AFAF003294"/>
</dbReference>
<dbReference type="PANTHER" id="PTHR12801">
    <property type="entry name" value="RNA EXONUCLEASE REXO1 / RECO3 FAMILY MEMBER-RELATED"/>
    <property type="match status" value="1"/>
</dbReference>
<dbReference type="InterPro" id="IPR012337">
    <property type="entry name" value="RNaseH-like_sf"/>
</dbReference>
<reference evidence="10" key="1">
    <citation type="submission" date="2014-01" db="EMBL/GenBank/DDBJ databases">
        <title>The Genome Sequence of Anopheles farauti FAR1 (V2).</title>
        <authorList>
            <consortium name="The Broad Institute Genomics Platform"/>
            <person name="Neafsey D.E."/>
            <person name="Besansky N."/>
            <person name="Howell P."/>
            <person name="Walton C."/>
            <person name="Young S.K."/>
            <person name="Zeng Q."/>
            <person name="Gargeya S."/>
            <person name="Fitzgerald M."/>
            <person name="Haas B."/>
            <person name="Abouelleil A."/>
            <person name="Allen A.W."/>
            <person name="Alvarado L."/>
            <person name="Arachchi H.M."/>
            <person name="Berlin A.M."/>
            <person name="Chapman S.B."/>
            <person name="Gainer-Dewar J."/>
            <person name="Goldberg J."/>
            <person name="Griggs A."/>
            <person name="Gujja S."/>
            <person name="Hansen M."/>
            <person name="Howarth C."/>
            <person name="Imamovic A."/>
            <person name="Ireland A."/>
            <person name="Larimer J."/>
            <person name="McCowan C."/>
            <person name="Murphy C."/>
            <person name="Pearson M."/>
            <person name="Poon T.W."/>
            <person name="Priest M."/>
            <person name="Roberts A."/>
            <person name="Saif S."/>
            <person name="Shea T."/>
            <person name="Sisk P."/>
            <person name="Sykes S."/>
            <person name="Wortman J."/>
            <person name="Nusbaum C."/>
            <person name="Birren B."/>
        </authorList>
    </citation>
    <scope>NUCLEOTIDE SEQUENCE [LARGE SCALE GENOMIC DNA]</scope>
    <source>
        <strain evidence="10">FAR1</strain>
    </source>
</reference>
<dbReference type="GO" id="GO:0005634">
    <property type="term" value="C:nucleus"/>
    <property type="evidence" value="ECO:0007669"/>
    <property type="project" value="UniProtKB-SubCell"/>
</dbReference>
<evidence type="ECO:0000256" key="6">
    <source>
        <dbReference type="ARBA" id="ARBA00022839"/>
    </source>
</evidence>
<dbReference type="STRING" id="69004.A0A182Q569"/>
<evidence type="ECO:0000256" key="2">
    <source>
        <dbReference type="ARBA" id="ARBA00010489"/>
    </source>
</evidence>
<dbReference type="GO" id="GO:0003676">
    <property type="term" value="F:nucleic acid binding"/>
    <property type="evidence" value="ECO:0007669"/>
    <property type="project" value="InterPro"/>
</dbReference>
<dbReference type="InterPro" id="IPR047021">
    <property type="entry name" value="REXO1/3/4-like"/>
</dbReference>
<keyword evidence="7" id="KW-0539">Nucleus</keyword>
<proteinExistence type="inferred from homology"/>
<dbReference type="Gene3D" id="3.30.420.10">
    <property type="entry name" value="Ribonuclease H-like superfamily/Ribonuclease H"/>
    <property type="match status" value="1"/>
</dbReference>
<evidence type="ECO:0000256" key="7">
    <source>
        <dbReference type="ARBA" id="ARBA00023242"/>
    </source>
</evidence>
<accession>A0A182Q569</accession>
<keyword evidence="10" id="KW-1185">Reference proteome</keyword>
<organism evidence="9 10">
    <name type="scientific">Anopheles farauti</name>
    <dbReference type="NCBI Taxonomy" id="69004"/>
    <lineage>
        <taxon>Eukaryota</taxon>
        <taxon>Metazoa</taxon>
        <taxon>Ecdysozoa</taxon>
        <taxon>Arthropoda</taxon>
        <taxon>Hexapoda</taxon>
        <taxon>Insecta</taxon>
        <taxon>Pterygota</taxon>
        <taxon>Neoptera</taxon>
        <taxon>Endopterygota</taxon>
        <taxon>Diptera</taxon>
        <taxon>Nematocera</taxon>
        <taxon>Culicoidea</taxon>
        <taxon>Culicidae</taxon>
        <taxon>Anophelinae</taxon>
        <taxon>Anopheles</taxon>
    </lineage>
</organism>
<keyword evidence="4" id="KW-0540">Nuclease</keyword>
<evidence type="ECO:0000313" key="10">
    <source>
        <dbReference type="Proteomes" id="UP000075886"/>
    </source>
</evidence>
<reference evidence="9" key="2">
    <citation type="submission" date="2020-05" db="UniProtKB">
        <authorList>
            <consortium name="EnsemblMetazoa"/>
        </authorList>
    </citation>
    <scope>IDENTIFICATION</scope>
    <source>
        <strain evidence="9">FAR1</strain>
    </source>
</reference>
<dbReference type="FunFam" id="3.30.420.10:FF:000007">
    <property type="entry name" value="Interferon-stimulated exonuclease gene 20"/>
    <property type="match status" value="1"/>
</dbReference>
<dbReference type="EMBL" id="AXCN02000947">
    <property type="status" value="NOT_ANNOTATED_CDS"/>
    <property type="molecule type" value="Genomic_DNA"/>
</dbReference>
<comment type="subcellular location">
    <subcellularLocation>
        <location evidence="1">Nucleus</location>
    </subcellularLocation>
</comment>
<dbReference type="GO" id="GO:0008408">
    <property type="term" value="F:3'-5' exonuclease activity"/>
    <property type="evidence" value="ECO:0007669"/>
    <property type="project" value="InterPro"/>
</dbReference>
<evidence type="ECO:0000256" key="3">
    <source>
        <dbReference type="ARBA" id="ARBA00016937"/>
    </source>
</evidence>
<evidence type="ECO:0000256" key="1">
    <source>
        <dbReference type="ARBA" id="ARBA00004123"/>
    </source>
</evidence>
<evidence type="ECO:0000313" key="9">
    <source>
        <dbReference type="EnsemblMetazoa" id="AFAF003294-PA"/>
    </source>
</evidence>
<dbReference type="InterPro" id="IPR036397">
    <property type="entry name" value="RNaseH_sf"/>
</dbReference>
<dbReference type="AlphaFoldDB" id="A0A182Q569"/>
<evidence type="ECO:0000256" key="4">
    <source>
        <dbReference type="ARBA" id="ARBA00022722"/>
    </source>
</evidence>
<comment type="similarity">
    <text evidence="2">Belongs to the REXO4 family.</text>
</comment>
<dbReference type="GO" id="GO:0006364">
    <property type="term" value="P:rRNA processing"/>
    <property type="evidence" value="ECO:0007669"/>
    <property type="project" value="InterPro"/>
</dbReference>
<keyword evidence="5" id="KW-0378">Hydrolase</keyword>
<dbReference type="InterPro" id="IPR013520">
    <property type="entry name" value="Ribonucl_H"/>
</dbReference>
<evidence type="ECO:0000256" key="5">
    <source>
        <dbReference type="ARBA" id="ARBA00022801"/>
    </source>
</evidence>
<sequence>MSHSEEKDISLELKLNKLSLNENEVPVDKNEIPLSDLPVELTNRIALDCEMVGVGSKGLEHMLARVSIVNERGEVLVDCYVKPQKPVRDYRTKISGIRPEHIADGTDFKIIRELVRKVIHGRILVGHALKNDLMVLNLRHPKYNIRDTARYKPIAKKARSFGTPSLKSIAQRFLGEDIQDGEHDSVEDARAAMKIYLIFAKDWENSPHVRSKV</sequence>
<dbReference type="VEuPathDB" id="VectorBase:AFAF003294"/>
<evidence type="ECO:0000259" key="8">
    <source>
        <dbReference type="SMART" id="SM00479"/>
    </source>
</evidence>
<dbReference type="SMART" id="SM00479">
    <property type="entry name" value="EXOIII"/>
    <property type="match status" value="1"/>
</dbReference>
<dbReference type="InterPro" id="IPR037431">
    <property type="entry name" value="REX4_DEDDh_dom"/>
</dbReference>
<name>A0A182Q569_9DIPT</name>
<dbReference type="Pfam" id="PF00929">
    <property type="entry name" value="RNase_T"/>
    <property type="match status" value="1"/>
</dbReference>
<dbReference type="PANTHER" id="PTHR12801:SF158">
    <property type="entry name" value="RNA EXONUCLEASE 4"/>
    <property type="match status" value="1"/>
</dbReference>
<feature type="domain" description="Exonuclease" evidence="8">
    <location>
        <begin position="43"/>
        <end position="205"/>
    </location>
</feature>
<dbReference type="Proteomes" id="UP000075886">
    <property type="component" value="Unassembled WGS sequence"/>
</dbReference>
<dbReference type="SUPFAM" id="SSF53098">
    <property type="entry name" value="Ribonuclease H-like"/>
    <property type="match status" value="1"/>
</dbReference>
<dbReference type="CDD" id="cd06144">
    <property type="entry name" value="REX4_like"/>
    <property type="match status" value="1"/>
</dbReference>